<name>A0A8T2JTR1_9PIPI</name>
<dbReference type="PANTHER" id="PTHR12994:SF16">
    <property type="entry name" value="SECERNIN-2"/>
    <property type="match status" value="1"/>
</dbReference>
<dbReference type="OrthoDB" id="5175656at2759"/>
<dbReference type="GO" id="GO:0006508">
    <property type="term" value="P:proteolysis"/>
    <property type="evidence" value="ECO:0007669"/>
    <property type="project" value="InterPro"/>
</dbReference>
<reference evidence="3" key="1">
    <citation type="thesis" date="2020" institute="ProQuest LLC" country="789 East Eisenhower Parkway, Ann Arbor, MI, USA">
        <title>Comparative Genomics and Chromosome Evolution.</title>
        <authorList>
            <person name="Mudd A.B."/>
        </authorList>
    </citation>
    <scope>NUCLEOTIDE SEQUENCE</scope>
    <source>
        <strain evidence="3">Female2</strain>
        <tissue evidence="3">Blood</tissue>
    </source>
</reference>
<dbReference type="EMBL" id="JAACNH010000003">
    <property type="protein sequence ID" value="KAG8446874.1"/>
    <property type="molecule type" value="Genomic_DNA"/>
</dbReference>
<comment type="caution">
    <text evidence="3">The sequence shown here is derived from an EMBL/GenBank/DDBJ whole genome shotgun (WGS) entry which is preliminary data.</text>
</comment>
<evidence type="ECO:0000256" key="1">
    <source>
        <dbReference type="ARBA" id="ARBA00005705"/>
    </source>
</evidence>
<dbReference type="Pfam" id="PF03577">
    <property type="entry name" value="Peptidase_C69"/>
    <property type="match status" value="1"/>
</dbReference>
<dbReference type="AlphaFoldDB" id="A0A8T2JTR1"/>
<dbReference type="GO" id="GO:0070004">
    <property type="term" value="F:cysteine-type exopeptidase activity"/>
    <property type="evidence" value="ECO:0007669"/>
    <property type="project" value="InterPro"/>
</dbReference>
<sequence length="358" mass="40283">MPPSSCDCFVSLPPASISPFVIFGKNSDRPRDEVQEVVYYPAASHPRGSKVTCTFIEVEQVTETLAVLLSCPSWLWGAEMGANEKGVCIGNEAVWTKEPVSDSEALLGMDLVRLALERSPSAQQAVQVITELLEHYGQGGSCMEDAESLKYHNTFMLCDRSEAYVLETAGCYWVAERIVGKMDVQSMMNILRDKNSGICMDSGGFRSTSSMVSVLPCSHHLPCIHLLTVTPDPSRSIYKPFVFSPHVAQVPWVLSPTFGGSDPVKQTPRFQTKVDRRHELYKQHQKVLEESEHNKDVKKDLNDKQQTLEEENLHLVRRLLDTSKSFDYGKEDDIFMNCVEKELLLYREWSLLSLPVCV</sequence>
<evidence type="ECO:0000313" key="4">
    <source>
        <dbReference type="Proteomes" id="UP000812440"/>
    </source>
</evidence>
<dbReference type="Gene3D" id="3.60.60.10">
    <property type="entry name" value="Penicillin V Acylase, Chain A"/>
    <property type="match status" value="1"/>
</dbReference>
<keyword evidence="4" id="KW-1185">Reference proteome</keyword>
<dbReference type="InterPro" id="IPR005322">
    <property type="entry name" value="Peptidase_C69"/>
</dbReference>
<proteinExistence type="inferred from homology"/>
<organism evidence="3 4">
    <name type="scientific">Hymenochirus boettgeri</name>
    <name type="common">Congo dwarf clawed frog</name>
    <dbReference type="NCBI Taxonomy" id="247094"/>
    <lineage>
        <taxon>Eukaryota</taxon>
        <taxon>Metazoa</taxon>
        <taxon>Chordata</taxon>
        <taxon>Craniata</taxon>
        <taxon>Vertebrata</taxon>
        <taxon>Euteleostomi</taxon>
        <taxon>Amphibia</taxon>
        <taxon>Batrachia</taxon>
        <taxon>Anura</taxon>
        <taxon>Pipoidea</taxon>
        <taxon>Pipidae</taxon>
        <taxon>Pipinae</taxon>
        <taxon>Hymenochirus</taxon>
    </lineage>
</organism>
<protein>
    <recommendedName>
        <fullName evidence="2">Secernin-2</fullName>
    </recommendedName>
</protein>
<dbReference type="Proteomes" id="UP000812440">
    <property type="component" value="Chromosome 8_10"/>
</dbReference>
<accession>A0A8T2JTR1</accession>
<comment type="similarity">
    <text evidence="1">Belongs to the peptidase C69 family. Secernin subfamily.</text>
</comment>
<dbReference type="GO" id="GO:0016805">
    <property type="term" value="F:dipeptidase activity"/>
    <property type="evidence" value="ECO:0007669"/>
    <property type="project" value="InterPro"/>
</dbReference>
<gene>
    <name evidence="3" type="ORF">GDO86_014360</name>
</gene>
<dbReference type="PANTHER" id="PTHR12994">
    <property type="entry name" value="SECERNIN"/>
    <property type="match status" value="1"/>
</dbReference>
<evidence type="ECO:0000313" key="3">
    <source>
        <dbReference type="EMBL" id="KAG8446874.1"/>
    </source>
</evidence>
<evidence type="ECO:0000256" key="2">
    <source>
        <dbReference type="ARBA" id="ARBA00040986"/>
    </source>
</evidence>